<sequence>MTTPSSWGSPRKSEAEKRYSSIAAVFDCLDKEIADLSQMNEWTPDDLMRADYFRLRMKRVSANLHKLLQKLPGPDGEYHFKERVDRYGDNFDVKASGSAVAAGESKGSAREGEFEKLAERLEETEKLLRQKDEELSALKGQRATDTVAPAESAPADASARVVEDSGDFLPFPSGDDDVHAVGEAERRGLDLFRNVNLRHSPPSPPSPGSRQDGGGADDLSAILMTVSSEISLPRVTSLCESSCRDLIRKALEELRQKHIAAARQQLKSPGRRAGGEASGATGEGRPRSTSPSVGAGGSRTGAVTPGGEGNEEDWEEVGEGEKDGESDAEGLKAGGGSPLLGGGGKGKLHEGEGGGRSAGGDLLSQISVQAEVFAWDASFGRLKRCLEDGNAEFLDLRDDKAASQCLSGCKVVTRRRLERRHLVGTDSSSSADPSQSSVLAASSSSATHVKDGGISLYLRNKGGEDFKETVDILTYSIWYPLVGRRGVHEQDEYAGMWQNPDDEDDPSMSADPDSRDLAEEEESEGPIGAVRMTITAAKGLLLGLMQAASFTHRFQHHFSMLLTQATVYPLRDSDNVACHVALTAEVLQVDDMEDSDRFRAEFDESYEVRNLMALPIFVSPRSVGGGSNRRRKGSSAFVTQRTVTLDVDGGSPNDKDPASKSGRSLGFSGTTAAGRSAVLGSSRADNTGKGLESLLGVLVLANKNRGYFDHDDRKKAEGFLRMISSAFSLSLLWRDNTKSLEALANQRDRLSSSVRDIERFREKAQKIVELLREVSAFADARTILSQFVEGCPAALGISDCSFVAVNKEMVMAESVVPRNVGAIGRAITTDKPVHVVQPASFPYCHLPSDLPASLDPQQVSEALYVPFYSSLVIASSETINSIIPLRNLTDSAPHRANKNRAFKTDGDGQGAEARRSRDGWEPLPSGVSMEKPANALLVGVLRFTLTNDNDTQLDAYFMQQLLSVVAMLQHLCDTGFAVQQQQFGRVEHRDILQSLGVKSLIKAVISDVRKRLNCARAYLLIADDRHGELWTLLPPRFDAKVAVPISSRVIEGHGFDLLDETNIVGISASAGVALKHATRQMAAARAGRDFQLITHASACLLQCRHFHEFYARTCAFAERLSGFVRADCFLINDTEDAFVSLQRTPGGGSAPGYSPVAHAAARGSKRREAHKISAQDGKAGLGDLNGGIETEGEPDPWSLNLSAARWGLPRVEIYKRGMDASMDAALQGRVVFVDVPGGAGGKNAGDSLGERGGPSNPRKSLAAALGATKKEDDPSSPGLNMNSQEGGAGNVVPLLYLPLAGVGGRVVGLLRFSDFPQRKRRDAAEISSLKHFACVVAEVAKWTRQLHARPPLLPQSATLNLQQLRLVGTGATGVPGGLPASFLFSNAGSGLQNAQTLDPFVSRNRLLLVVKADGKLDRFSGSIRAVLGKTDSVLRVAPCWGWMPSNDTWTTLMKWLFKPQTAEMSLEQIASSPLRKANASSTQNVISNSPGLPTAPGAQGGPSLQHLMGQSGGPAKPTLATPLPHSLMVKDFHWLCKSRICTCDLTILPEMTNDNSHFSSLYIIFSSITVMRGTLICPISLGKPISLDREGSPAYRCAQEAACLEAASGAAGSKNQKTSVQTYAARLQVRQAAVKSNRQISSLIPTPPPPEAPLATPDSQRPGSPGSNTGPAPFRYTPDSDKDRERNAQQNLHVQNIFLLGVAVLSDSHNTNPLDPNRFSPEGNVASVRPSKKDHGDQWDFPPLFEKRPNRQGTGQLVNPSADPNSLSPQPSNSRGLGPEGTGSEFAFVTVLMKVLETITKFGGQAYSVDVDSHEVHAVFWNHVDCLSCGCVCDQELGPTVDDCGFDLVVAAMHVRMPLEPLPAPLPFSVDRLHTLITQRKEPDGPPGADQAEPSPLQGRMWRKVMARNEKGAKGPTDADDLEDGEKGDRFPDAQGVMSVSASSNTAMRTLLRRIAAYTFRGFFIAAFPEIFDHDFAVVPVELIPSHEASASSPTPLGGGASGASGGGGGGLLPSISRGAGNGGGGGGGQGHEGRGLHGEEARRFLNGGNAEGHRGVVQVQNVLGRLSDLSPSITERIGRVHVAFRALLSRDPASLLCSLQECLSLVEEGIEDEGLSLLVTPQLMMTIKRILRLLLTRDLPAMAAPSSLQVSPVMPQAGLDSPPISPRPDGHGHGDNGGSSGGTPVTLATWDGVWEGPEPQTFELQELLLHLGPGLFQQQHPWTRELMEAALDLVATIELLAQKAGADIEQDLVKQAEADQAAAAGPGGMGPKGQSPSALSRGSPSRRSI</sequence>
<feature type="compositionally biased region" description="Basic and acidic residues" evidence="1">
    <location>
        <begin position="902"/>
        <end position="920"/>
    </location>
</feature>
<dbReference type="InterPro" id="IPR003018">
    <property type="entry name" value="GAF"/>
</dbReference>
<feature type="compositionally biased region" description="Low complexity" evidence="1">
    <location>
        <begin position="148"/>
        <end position="159"/>
    </location>
</feature>
<feature type="region of interest" description="Disordered" evidence="1">
    <location>
        <begin position="1879"/>
        <end position="1937"/>
    </location>
</feature>
<feature type="compositionally biased region" description="Polar residues" evidence="1">
    <location>
        <begin position="1480"/>
        <end position="1491"/>
    </location>
</feature>
<feature type="compositionally biased region" description="Low complexity" evidence="1">
    <location>
        <begin position="427"/>
        <end position="444"/>
    </location>
</feature>
<feature type="region of interest" description="Disordered" evidence="1">
    <location>
        <begin position="495"/>
        <end position="526"/>
    </location>
</feature>
<evidence type="ECO:0000256" key="1">
    <source>
        <dbReference type="SAM" id="MobiDB-lite"/>
    </source>
</evidence>
<feature type="compositionally biased region" description="Gly residues" evidence="1">
    <location>
        <begin position="2020"/>
        <end position="2031"/>
    </location>
</feature>
<feature type="region of interest" description="Disordered" evidence="1">
    <location>
        <begin position="134"/>
        <end position="160"/>
    </location>
</feature>
<feature type="region of interest" description="Disordered" evidence="1">
    <location>
        <begin position="2258"/>
        <end position="2290"/>
    </location>
</feature>
<gene>
    <name evidence="3" type="ORF">Cvel_11875</name>
</gene>
<proteinExistence type="predicted"/>
<name>A0A0G4I8I7_9ALVE</name>
<feature type="compositionally biased region" description="Polar residues" evidence="1">
    <location>
        <begin position="1751"/>
        <end position="1775"/>
    </location>
</feature>
<reference evidence="3" key="1">
    <citation type="submission" date="2014-11" db="EMBL/GenBank/DDBJ databases">
        <authorList>
            <person name="Otto D Thomas"/>
            <person name="Naeem Raeece"/>
        </authorList>
    </citation>
    <scope>NUCLEOTIDE SEQUENCE</scope>
</reference>
<feature type="compositionally biased region" description="Gly residues" evidence="1">
    <location>
        <begin position="1997"/>
        <end position="2012"/>
    </location>
</feature>
<feature type="region of interest" description="Disordered" evidence="1">
    <location>
        <begin position="645"/>
        <end position="670"/>
    </location>
</feature>
<accession>A0A0G4I8I7</accession>
<feature type="compositionally biased region" description="Polar residues" evidence="1">
    <location>
        <begin position="1658"/>
        <end position="1670"/>
    </location>
</feature>
<feature type="region of interest" description="Disordered" evidence="1">
    <location>
        <begin position="894"/>
        <end position="925"/>
    </location>
</feature>
<dbReference type="SMART" id="SM00065">
    <property type="entry name" value="GAF"/>
    <property type="match status" value="1"/>
</dbReference>
<feature type="compositionally biased region" description="Polar residues" evidence="1">
    <location>
        <begin position="2278"/>
        <end position="2290"/>
    </location>
</feature>
<evidence type="ECO:0000313" key="3">
    <source>
        <dbReference type="EMBL" id="CEM53314.1"/>
    </source>
</evidence>
<dbReference type="InterPro" id="IPR029016">
    <property type="entry name" value="GAF-like_dom_sf"/>
</dbReference>
<feature type="region of interest" description="Disordered" evidence="1">
    <location>
        <begin position="1636"/>
        <end position="1685"/>
    </location>
</feature>
<feature type="region of interest" description="Disordered" evidence="1">
    <location>
        <begin position="1480"/>
        <end position="1516"/>
    </location>
</feature>
<feature type="compositionally biased region" description="Gly residues" evidence="1">
    <location>
        <begin position="332"/>
        <end position="345"/>
    </location>
</feature>
<feature type="region of interest" description="Disordered" evidence="1">
    <location>
        <begin position="423"/>
        <end position="444"/>
    </location>
</feature>
<dbReference type="Gene3D" id="3.30.450.40">
    <property type="match status" value="1"/>
</dbReference>
<feature type="compositionally biased region" description="Acidic residues" evidence="1">
    <location>
        <begin position="309"/>
        <end position="318"/>
    </location>
</feature>
<feature type="region of interest" description="Disordered" evidence="1">
    <location>
        <begin position="1711"/>
        <end position="1780"/>
    </location>
</feature>
<feature type="region of interest" description="Disordered" evidence="1">
    <location>
        <begin position="192"/>
        <end position="218"/>
    </location>
</feature>
<feature type="region of interest" description="Disordered" evidence="1">
    <location>
        <begin position="1988"/>
        <end position="2036"/>
    </location>
</feature>
<feature type="compositionally biased region" description="Gly residues" evidence="1">
    <location>
        <begin position="294"/>
        <end position="308"/>
    </location>
</feature>
<feature type="region of interest" description="Disordered" evidence="1">
    <location>
        <begin position="262"/>
        <end position="356"/>
    </location>
</feature>
<dbReference type="VEuPathDB" id="CryptoDB:Cvel_11875"/>
<feature type="region of interest" description="Disordered" evidence="1">
    <location>
        <begin position="2153"/>
        <end position="2190"/>
    </location>
</feature>
<dbReference type="EMBL" id="CDMZ01005625">
    <property type="protein sequence ID" value="CEM53314.1"/>
    <property type="molecule type" value="Genomic_DNA"/>
</dbReference>
<organism evidence="3">
    <name type="scientific">Chromera velia CCMP2878</name>
    <dbReference type="NCBI Taxonomy" id="1169474"/>
    <lineage>
        <taxon>Eukaryota</taxon>
        <taxon>Sar</taxon>
        <taxon>Alveolata</taxon>
        <taxon>Colpodellida</taxon>
        <taxon>Chromeraceae</taxon>
        <taxon>Chromera</taxon>
    </lineage>
</organism>
<feature type="region of interest" description="Disordered" evidence="1">
    <location>
        <begin position="1241"/>
        <end position="1284"/>
    </location>
</feature>
<feature type="domain" description="GAF" evidence="2">
    <location>
        <begin position="525"/>
        <end position="737"/>
    </location>
</feature>
<protein>
    <recommendedName>
        <fullName evidence="2">GAF domain-containing protein</fullName>
    </recommendedName>
</protein>
<evidence type="ECO:0000259" key="2">
    <source>
        <dbReference type="SMART" id="SM00065"/>
    </source>
</evidence>